<keyword evidence="3 8" id="KW-0132">Cell division</keyword>
<dbReference type="SMART" id="SM00864">
    <property type="entry name" value="Tubulin"/>
    <property type="match status" value="1"/>
</dbReference>
<dbReference type="PROSITE" id="PS01135">
    <property type="entry name" value="FTSZ_2"/>
    <property type="match status" value="1"/>
</dbReference>
<feature type="binding site" evidence="8">
    <location>
        <position position="139"/>
    </location>
    <ligand>
        <name>GTP</name>
        <dbReference type="ChEBI" id="CHEBI:37565"/>
    </ligand>
</feature>
<dbReference type="PRINTS" id="PR00423">
    <property type="entry name" value="CELLDVISFTSZ"/>
</dbReference>
<dbReference type="Gene3D" id="3.30.1330.20">
    <property type="entry name" value="Tubulin/FtsZ, C-terminal domain"/>
    <property type="match status" value="1"/>
</dbReference>
<evidence type="ECO:0000259" key="12">
    <source>
        <dbReference type="SMART" id="SM00864"/>
    </source>
</evidence>
<dbReference type="GO" id="GO:0032153">
    <property type="term" value="C:cell division site"/>
    <property type="evidence" value="ECO:0007669"/>
    <property type="project" value="UniProtKB-UniRule"/>
</dbReference>
<comment type="caution">
    <text evidence="14">The sequence shown here is derived from an EMBL/GenBank/DDBJ whole genome shotgun (WGS) entry which is preliminary data.</text>
</comment>
<evidence type="ECO:0000256" key="9">
    <source>
        <dbReference type="NCBIfam" id="TIGR00065"/>
    </source>
</evidence>
<evidence type="ECO:0000256" key="8">
    <source>
        <dbReference type="HAMAP-Rule" id="MF_00909"/>
    </source>
</evidence>
<dbReference type="HAMAP" id="MF_00909">
    <property type="entry name" value="FtsZ"/>
    <property type="match status" value="1"/>
</dbReference>
<evidence type="ECO:0000256" key="2">
    <source>
        <dbReference type="ARBA" id="ARBA00022490"/>
    </source>
</evidence>
<dbReference type="InterPro" id="IPR024757">
    <property type="entry name" value="FtsZ_C"/>
</dbReference>
<proteinExistence type="inferred from homology"/>
<dbReference type="CDD" id="cd02201">
    <property type="entry name" value="FtsZ_type1"/>
    <property type="match status" value="1"/>
</dbReference>
<evidence type="ECO:0000256" key="11">
    <source>
        <dbReference type="SAM" id="MobiDB-lite"/>
    </source>
</evidence>
<keyword evidence="5 8" id="KW-0342">GTP-binding</keyword>
<dbReference type="Proteomes" id="UP000034581">
    <property type="component" value="Unassembled WGS sequence"/>
</dbReference>
<dbReference type="PROSITE" id="PS01134">
    <property type="entry name" value="FTSZ_1"/>
    <property type="match status" value="1"/>
</dbReference>
<comment type="function">
    <text evidence="8 10">Essential cell division protein that forms a contractile ring structure (Z ring) at the future cell division site. The regulation of the ring assembly controls the timing and the location of cell division. One of the functions of the FtsZ ring is to recruit other cell division proteins to the septum to produce a new cell wall between the dividing cells. Binds GTP and shows GTPase activity.</text>
</comment>
<feature type="region of interest" description="Disordered" evidence="11">
    <location>
        <begin position="333"/>
        <end position="353"/>
    </location>
</feature>
<dbReference type="STRING" id="1618350.UR67_C0001G0175"/>
<dbReference type="GO" id="GO:0005737">
    <property type="term" value="C:cytoplasm"/>
    <property type="evidence" value="ECO:0007669"/>
    <property type="project" value="UniProtKB-SubCell"/>
</dbReference>
<gene>
    <name evidence="8" type="primary">ftsZ</name>
    <name evidence="14" type="ORF">UR67_C0001G0175</name>
</gene>
<dbReference type="PANTHER" id="PTHR30314:SF3">
    <property type="entry name" value="MITOCHONDRIAL DIVISION PROTEIN FSZA"/>
    <property type="match status" value="1"/>
</dbReference>
<accession>A0A0G0C2I5</accession>
<keyword evidence="7 8" id="KW-0131">Cell cycle</keyword>
<dbReference type="Pfam" id="PF12327">
    <property type="entry name" value="FtsZ_C"/>
    <property type="match status" value="1"/>
</dbReference>
<dbReference type="GO" id="GO:0000917">
    <property type="term" value="P:division septum assembly"/>
    <property type="evidence" value="ECO:0007669"/>
    <property type="project" value="UniProtKB-KW"/>
</dbReference>
<comment type="subcellular location">
    <subcellularLocation>
        <location evidence="8">Cytoplasm</location>
    </subcellularLocation>
    <text evidence="8">Assembles at midcell at the inner surface of the cytoplasmic membrane.</text>
</comment>
<evidence type="ECO:0000256" key="6">
    <source>
        <dbReference type="ARBA" id="ARBA00023210"/>
    </source>
</evidence>
<dbReference type="Gene3D" id="3.40.50.1440">
    <property type="entry name" value="Tubulin/FtsZ, GTPase domain"/>
    <property type="match status" value="1"/>
</dbReference>
<feature type="domain" description="Tubulin/FtsZ GTPase" evidence="12">
    <location>
        <begin position="12"/>
        <end position="205"/>
    </location>
</feature>
<feature type="binding site" evidence="8">
    <location>
        <position position="143"/>
    </location>
    <ligand>
        <name>GTP</name>
        <dbReference type="ChEBI" id="CHEBI:37565"/>
    </ligand>
</feature>
<dbReference type="InterPro" id="IPR003008">
    <property type="entry name" value="Tubulin_FtsZ_GTPase"/>
</dbReference>
<evidence type="ECO:0000313" key="15">
    <source>
        <dbReference type="Proteomes" id="UP000034581"/>
    </source>
</evidence>
<keyword evidence="2 8" id="KW-0963">Cytoplasm</keyword>
<keyword evidence="6 8" id="KW-0717">Septation</keyword>
<evidence type="ECO:0000256" key="7">
    <source>
        <dbReference type="ARBA" id="ARBA00023306"/>
    </source>
</evidence>
<reference evidence="14 15" key="1">
    <citation type="journal article" date="2015" name="Nature">
        <title>rRNA introns, odd ribosomes, and small enigmatic genomes across a large radiation of phyla.</title>
        <authorList>
            <person name="Brown C.T."/>
            <person name="Hug L.A."/>
            <person name="Thomas B.C."/>
            <person name="Sharon I."/>
            <person name="Castelle C.J."/>
            <person name="Singh A."/>
            <person name="Wilkins M.J."/>
            <person name="Williams K.H."/>
            <person name="Banfield J.F."/>
        </authorList>
    </citation>
    <scope>NUCLEOTIDE SEQUENCE [LARGE SCALE GENOMIC DNA]</scope>
</reference>
<dbReference type="GO" id="GO:0051258">
    <property type="term" value="P:protein polymerization"/>
    <property type="evidence" value="ECO:0007669"/>
    <property type="project" value="UniProtKB-UniRule"/>
</dbReference>
<organism evidence="14 15">
    <name type="scientific">candidate division CPR3 bacterium GW2011_GWF2_35_18</name>
    <dbReference type="NCBI Taxonomy" id="1618350"/>
    <lineage>
        <taxon>Bacteria</taxon>
        <taxon>Bacteria division CPR3</taxon>
    </lineage>
</organism>
<protein>
    <recommendedName>
        <fullName evidence="8 9">Cell division protein FtsZ</fullName>
    </recommendedName>
</protein>
<dbReference type="InterPro" id="IPR037103">
    <property type="entry name" value="Tubulin/FtsZ-like_C"/>
</dbReference>
<evidence type="ECO:0000313" key="14">
    <source>
        <dbReference type="EMBL" id="KKP70266.1"/>
    </source>
</evidence>
<dbReference type="NCBIfam" id="TIGR00065">
    <property type="entry name" value="ftsZ"/>
    <property type="match status" value="1"/>
</dbReference>
<evidence type="ECO:0000256" key="5">
    <source>
        <dbReference type="ARBA" id="ARBA00023134"/>
    </source>
</evidence>
<dbReference type="InterPro" id="IPR045061">
    <property type="entry name" value="FtsZ/CetZ"/>
</dbReference>
<evidence type="ECO:0000256" key="4">
    <source>
        <dbReference type="ARBA" id="ARBA00022741"/>
    </source>
</evidence>
<dbReference type="PANTHER" id="PTHR30314">
    <property type="entry name" value="CELL DIVISION PROTEIN FTSZ-RELATED"/>
    <property type="match status" value="1"/>
</dbReference>
<sequence>MLVKPQTDRVAKIKVIGVGGGGNNALTSMINGQQIKGVEFIAVNTDLQALELSPAPSKIQIGGELTRGLGSGGDPEMGQKAAEESHEDLKKHLEGADMVFITAGMGGGTGTGGAPVIASVAKEMGILTVGVVTKPFNFEGSVRKSNAELGISNLKDNVDTLIVIPNQRLLDIVDKKMSLIDAFRLADSVLGQGVQGISDLIVLPGLINVDFADVKTIMSDAGSALMGIGKASGEGRAEAAAKAAIESPLLELSIDGAKGILFNVIGGEDLSMLEVDAAAKIIVQAADQEANVIFGAAIDKDMKDDIRITVIATGFSEPRKTYTNVVQSLPDVEKRKDEEDDEFDIPTFMRQGK</sequence>
<dbReference type="EMBL" id="LBQB01000001">
    <property type="protein sequence ID" value="KKP70266.1"/>
    <property type="molecule type" value="Genomic_DNA"/>
</dbReference>
<comment type="subunit">
    <text evidence="8">Homodimer. Polymerizes to form a dynamic ring structure in a strictly GTP-dependent manner. Interacts directly with several other division proteins.</text>
</comment>
<evidence type="ECO:0000256" key="10">
    <source>
        <dbReference type="RuleBase" id="RU000631"/>
    </source>
</evidence>
<keyword evidence="4 8" id="KW-0547">Nucleotide-binding</keyword>
<dbReference type="InterPro" id="IPR036525">
    <property type="entry name" value="Tubulin/FtsZ_GTPase_sf"/>
</dbReference>
<feature type="binding site" evidence="8">
    <location>
        <position position="187"/>
    </location>
    <ligand>
        <name>GTP</name>
        <dbReference type="ChEBI" id="CHEBI:37565"/>
    </ligand>
</feature>
<dbReference type="FunFam" id="3.40.50.1440:FF:000023">
    <property type="entry name" value="Cell division protein FtsZ"/>
    <property type="match status" value="1"/>
</dbReference>
<feature type="binding site" evidence="8">
    <location>
        <begin position="108"/>
        <end position="110"/>
    </location>
    <ligand>
        <name>GTP</name>
        <dbReference type="ChEBI" id="CHEBI:37565"/>
    </ligand>
</feature>
<evidence type="ECO:0000256" key="3">
    <source>
        <dbReference type="ARBA" id="ARBA00022618"/>
    </source>
</evidence>
<evidence type="ECO:0000259" key="13">
    <source>
        <dbReference type="SMART" id="SM00865"/>
    </source>
</evidence>
<dbReference type="InterPro" id="IPR018316">
    <property type="entry name" value="Tubulin/FtsZ_2-layer-sand-dom"/>
</dbReference>
<dbReference type="Pfam" id="PF00091">
    <property type="entry name" value="Tubulin"/>
    <property type="match status" value="1"/>
</dbReference>
<feature type="domain" description="Tubulin/FtsZ 2-layer sandwich" evidence="13">
    <location>
        <begin position="207"/>
        <end position="324"/>
    </location>
</feature>
<dbReference type="GO" id="GO:0005525">
    <property type="term" value="F:GTP binding"/>
    <property type="evidence" value="ECO:0007669"/>
    <property type="project" value="UniProtKB-UniRule"/>
</dbReference>
<evidence type="ECO:0000256" key="1">
    <source>
        <dbReference type="ARBA" id="ARBA00009690"/>
    </source>
</evidence>
<dbReference type="PATRIC" id="fig|1618350.3.peg.183"/>
<dbReference type="SUPFAM" id="SSF55307">
    <property type="entry name" value="Tubulin C-terminal domain-like"/>
    <property type="match status" value="1"/>
</dbReference>
<feature type="binding site" evidence="8">
    <location>
        <begin position="20"/>
        <end position="24"/>
    </location>
    <ligand>
        <name>GTP</name>
        <dbReference type="ChEBI" id="CHEBI:37565"/>
    </ligand>
</feature>
<dbReference type="GO" id="GO:0043093">
    <property type="term" value="P:FtsZ-dependent cytokinesis"/>
    <property type="evidence" value="ECO:0007669"/>
    <property type="project" value="UniProtKB-UniRule"/>
</dbReference>
<dbReference type="InterPro" id="IPR020805">
    <property type="entry name" value="Cell_div_FtsZ_CS"/>
</dbReference>
<dbReference type="InterPro" id="IPR000158">
    <property type="entry name" value="Cell_div_FtsZ"/>
</dbReference>
<dbReference type="GO" id="GO:0003924">
    <property type="term" value="F:GTPase activity"/>
    <property type="evidence" value="ECO:0007669"/>
    <property type="project" value="UniProtKB-UniRule"/>
</dbReference>
<dbReference type="InterPro" id="IPR008280">
    <property type="entry name" value="Tub_FtsZ_C"/>
</dbReference>
<dbReference type="AlphaFoldDB" id="A0A0G0C2I5"/>
<comment type="similarity">
    <text evidence="1 8 10">Belongs to the FtsZ family.</text>
</comment>
<name>A0A0G0C2I5_UNCC3</name>
<dbReference type="SUPFAM" id="SSF52490">
    <property type="entry name" value="Tubulin nucleotide-binding domain-like"/>
    <property type="match status" value="1"/>
</dbReference>
<dbReference type="SMART" id="SM00865">
    <property type="entry name" value="Tubulin_C"/>
    <property type="match status" value="1"/>
</dbReference>